<evidence type="ECO:0000313" key="3">
    <source>
        <dbReference type="Proteomes" id="UP000031523"/>
    </source>
</evidence>
<sequence length="38" mass="3809">MEPAGLTTARPGPLAEADNGDLARPVASLLGPRGRIPA</sequence>
<organism evidence="2 3">
    <name type="scientific">Streptomyces albus (strain ATCC 21838 / DSM 41398 / FERM P-419 / JCM 4703 / NBRC 107858)</name>
    <dbReference type="NCBI Taxonomy" id="1081613"/>
    <lineage>
        <taxon>Bacteria</taxon>
        <taxon>Bacillati</taxon>
        <taxon>Actinomycetota</taxon>
        <taxon>Actinomycetes</taxon>
        <taxon>Kitasatosporales</taxon>
        <taxon>Streptomycetaceae</taxon>
        <taxon>Streptomyces</taxon>
    </lineage>
</organism>
<dbReference type="EMBL" id="CP010519">
    <property type="protein sequence ID" value="AJE86376.1"/>
    <property type="molecule type" value="Genomic_DNA"/>
</dbReference>
<feature type="region of interest" description="Disordered" evidence="1">
    <location>
        <begin position="1"/>
        <end position="38"/>
    </location>
</feature>
<gene>
    <name evidence="2" type="ORF">SLNWT_6000</name>
</gene>
<dbReference type="KEGG" id="sals:SLNWT_6000"/>
<keyword evidence="3" id="KW-1185">Reference proteome</keyword>
<protein>
    <submittedName>
        <fullName evidence="2">Uncharacterized protein</fullName>
    </submittedName>
</protein>
<reference evidence="2 3" key="1">
    <citation type="submission" date="2015-01" db="EMBL/GenBank/DDBJ databases">
        <title>Enhanced salinomycin production by adjusting the supply of polyketide extender units in Streptomyce albus DSM 41398.</title>
        <authorList>
            <person name="Lu C."/>
        </authorList>
    </citation>
    <scope>NUCLEOTIDE SEQUENCE [LARGE SCALE GENOMIC DNA]</scope>
    <source>
        <strain evidence="3">ATCC 21838 / DSM 41398 / FERM P-419 / JCM 4703 / NBRC 107858</strain>
    </source>
</reference>
<dbReference type="Proteomes" id="UP000031523">
    <property type="component" value="Chromosome"/>
</dbReference>
<evidence type="ECO:0000313" key="2">
    <source>
        <dbReference type="EMBL" id="AJE86376.1"/>
    </source>
</evidence>
<name>A0A0B5F667_STRA4</name>
<proteinExistence type="predicted"/>
<accession>A0A0B5F667</accession>
<evidence type="ECO:0000256" key="1">
    <source>
        <dbReference type="SAM" id="MobiDB-lite"/>
    </source>
</evidence>
<dbReference type="AlphaFoldDB" id="A0A0B5F667"/>